<evidence type="ECO:0000256" key="6">
    <source>
        <dbReference type="ARBA" id="ARBA00022737"/>
    </source>
</evidence>
<keyword evidence="6" id="KW-0677">Repeat</keyword>
<reference evidence="11 12" key="1">
    <citation type="journal article" date="2019" name="G3 (Bethesda)">
        <title>Sequencing of a Wild Apple (Malus baccata) Genome Unravels the Differences Between Cultivated and Wild Apple Species Regarding Disease Resistance and Cold Tolerance.</title>
        <authorList>
            <person name="Chen X."/>
        </authorList>
    </citation>
    <scope>NUCLEOTIDE SEQUENCE [LARGE SCALE GENOMIC DNA]</scope>
    <source>
        <strain evidence="12">cv. Shandingzi</strain>
        <tissue evidence="11">Leaves</tissue>
    </source>
</reference>
<dbReference type="Pfam" id="PF00560">
    <property type="entry name" value="LRR_1"/>
    <property type="match status" value="1"/>
</dbReference>
<keyword evidence="8" id="KW-0472">Membrane</keyword>
<evidence type="ECO:0000313" key="12">
    <source>
        <dbReference type="Proteomes" id="UP000315295"/>
    </source>
</evidence>
<evidence type="ECO:0008006" key="13">
    <source>
        <dbReference type="Google" id="ProtNLM"/>
    </source>
</evidence>
<evidence type="ECO:0000256" key="7">
    <source>
        <dbReference type="ARBA" id="ARBA00022989"/>
    </source>
</evidence>
<dbReference type="PANTHER" id="PTHR27004">
    <property type="entry name" value="RECEPTOR-LIKE PROTEIN 12 ISOFORM X1"/>
    <property type="match status" value="1"/>
</dbReference>
<evidence type="ECO:0000313" key="11">
    <source>
        <dbReference type="EMBL" id="TQD96818.1"/>
    </source>
</evidence>
<dbReference type="SUPFAM" id="SSF52058">
    <property type="entry name" value="L domain-like"/>
    <property type="match status" value="1"/>
</dbReference>
<dbReference type="PANTHER" id="PTHR27004:SF203">
    <property type="entry name" value="LEUCINE-RICH REPEAT-CONTAINING N-TERMINAL PLANT-TYPE DOMAIN-CONTAINING PROTEIN"/>
    <property type="match status" value="1"/>
</dbReference>
<evidence type="ECO:0000256" key="3">
    <source>
        <dbReference type="ARBA" id="ARBA00022475"/>
    </source>
</evidence>
<evidence type="ECO:0000256" key="8">
    <source>
        <dbReference type="ARBA" id="ARBA00023136"/>
    </source>
</evidence>
<organism evidence="11 12">
    <name type="scientific">Malus baccata</name>
    <name type="common">Siberian crab apple</name>
    <name type="synonym">Pyrus baccata</name>
    <dbReference type="NCBI Taxonomy" id="106549"/>
    <lineage>
        <taxon>Eukaryota</taxon>
        <taxon>Viridiplantae</taxon>
        <taxon>Streptophyta</taxon>
        <taxon>Embryophyta</taxon>
        <taxon>Tracheophyta</taxon>
        <taxon>Spermatophyta</taxon>
        <taxon>Magnoliopsida</taxon>
        <taxon>eudicotyledons</taxon>
        <taxon>Gunneridae</taxon>
        <taxon>Pentapetalae</taxon>
        <taxon>rosids</taxon>
        <taxon>fabids</taxon>
        <taxon>Rosales</taxon>
        <taxon>Rosaceae</taxon>
        <taxon>Amygdaloideae</taxon>
        <taxon>Maleae</taxon>
        <taxon>Malus</taxon>
    </lineage>
</organism>
<evidence type="ECO:0000256" key="2">
    <source>
        <dbReference type="ARBA" id="ARBA00009592"/>
    </source>
</evidence>
<comment type="subcellular location">
    <subcellularLocation>
        <location evidence="1">Cell membrane</location>
        <topology evidence="1">Single-pass type I membrane protein</topology>
    </subcellularLocation>
</comment>
<dbReference type="Proteomes" id="UP000315295">
    <property type="component" value="Unassembled WGS sequence"/>
</dbReference>
<dbReference type="InterPro" id="IPR032675">
    <property type="entry name" value="LRR_dom_sf"/>
</dbReference>
<dbReference type="EMBL" id="VIEB01000285">
    <property type="protein sequence ID" value="TQD96818.1"/>
    <property type="molecule type" value="Genomic_DNA"/>
</dbReference>
<keyword evidence="10" id="KW-0325">Glycoprotein</keyword>
<proteinExistence type="inferred from homology"/>
<keyword evidence="7" id="KW-1133">Transmembrane helix</keyword>
<gene>
    <name evidence="11" type="ORF">C1H46_017550</name>
</gene>
<dbReference type="STRING" id="106549.A0A540MDK1"/>
<dbReference type="AlphaFoldDB" id="A0A540MDK1"/>
<comment type="similarity">
    <text evidence="2">Belongs to the RLP family.</text>
</comment>
<keyword evidence="5" id="KW-0812">Transmembrane</keyword>
<keyword evidence="9" id="KW-0675">Receptor</keyword>
<comment type="caution">
    <text evidence="11">The sequence shown here is derived from an EMBL/GenBank/DDBJ whole genome shotgun (WGS) entry which is preliminary data.</text>
</comment>
<sequence length="127" mass="14072">MKLERLNLSSNHLQGEVPAPLGKLISLHMINLSKDHLQGQIPSTISGFPLSSFSRNTNLRPPLASCVQNLEGLGWNSSARCFNICSKMLLYVMLRMWCNWRRVSVSNLDGVGAAEAGGTDCKREEEK</sequence>
<dbReference type="GO" id="GO:0005886">
    <property type="term" value="C:plasma membrane"/>
    <property type="evidence" value="ECO:0007669"/>
    <property type="project" value="UniProtKB-SubCell"/>
</dbReference>
<evidence type="ECO:0000256" key="9">
    <source>
        <dbReference type="ARBA" id="ARBA00023170"/>
    </source>
</evidence>
<name>A0A540MDK1_MALBA</name>
<accession>A0A540MDK1</accession>
<keyword evidence="4" id="KW-0433">Leucine-rich repeat</keyword>
<dbReference type="Gene3D" id="3.80.10.10">
    <property type="entry name" value="Ribonuclease Inhibitor"/>
    <property type="match status" value="1"/>
</dbReference>
<keyword evidence="12" id="KW-1185">Reference proteome</keyword>
<evidence type="ECO:0000256" key="5">
    <source>
        <dbReference type="ARBA" id="ARBA00022692"/>
    </source>
</evidence>
<evidence type="ECO:0000256" key="1">
    <source>
        <dbReference type="ARBA" id="ARBA00004251"/>
    </source>
</evidence>
<keyword evidence="3" id="KW-1003">Cell membrane</keyword>
<dbReference type="InterPro" id="IPR001611">
    <property type="entry name" value="Leu-rich_rpt"/>
</dbReference>
<evidence type="ECO:0000256" key="10">
    <source>
        <dbReference type="ARBA" id="ARBA00023180"/>
    </source>
</evidence>
<evidence type="ECO:0000256" key="4">
    <source>
        <dbReference type="ARBA" id="ARBA00022614"/>
    </source>
</evidence>
<protein>
    <recommendedName>
        <fullName evidence="13">Leucine-rich repeat-containing N-terminal plant-type domain-containing protein</fullName>
    </recommendedName>
</protein>